<evidence type="ECO:0000256" key="1">
    <source>
        <dbReference type="SAM" id="Phobius"/>
    </source>
</evidence>
<feature type="domain" description="DUF4234" evidence="2">
    <location>
        <begin position="8"/>
        <end position="110"/>
    </location>
</feature>
<feature type="transmembrane region" description="Helical" evidence="1">
    <location>
        <begin position="50"/>
        <end position="68"/>
    </location>
</feature>
<evidence type="ECO:0000313" key="5">
    <source>
        <dbReference type="EMBL" id="CAB4943867.1"/>
    </source>
</evidence>
<proteinExistence type="predicted"/>
<keyword evidence="1" id="KW-1133">Transmembrane helix</keyword>
<reference evidence="3" key="1">
    <citation type="submission" date="2020-05" db="EMBL/GenBank/DDBJ databases">
        <authorList>
            <person name="Chiriac C."/>
            <person name="Salcher M."/>
            <person name="Ghai R."/>
            <person name="Kavagutti S V."/>
        </authorList>
    </citation>
    <scope>NUCLEOTIDE SEQUENCE</scope>
</reference>
<keyword evidence="1" id="KW-0812">Transmembrane</keyword>
<protein>
    <submittedName>
        <fullName evidence="3">Unannotated protein</fullName>
    </submittedName>
</protein>
<keyword evidence="1" id="KW-0472">Membrane</keyword>
<accession>A0A6J6GTK1</accession>
<organism evidence="3">
    <name type="scientific">freshwater metagenome</name>
    <dbReference type="NCBI Taxonomy" id="449393"/>
    <lineage>
        <taxon>unclassified sequences</taxon>
        <taxon>metagenomes</taxon>
        <taxon>ecological metagenomes</taxon>
    </lineage>
</organism>
<dbReference type="EMBL" id="CAEZVK010000121">
    <property type="protein sequence ID" value="CAB4636905.1"/>
    <property type="molecule type" value="Genomic_DNA"/>
</dbReference>
<dbReference type="AlphaFoldDB" id="A0A6J6GTK1"/>
<dbReference type="EMBL" id="CAFBNA010000129">
    <property type="protein sequence ID" value="CAB4943867.1"/>
    <property type="molecule type" value="Genomic_DNA"/>
</dbReference>
<name>A0A6J6GTK1_9ZZZZ</name>
<feature type="transmembrane region" description="Helical" evidence="1">
    <location>
        <begin position="12"/>
        <end position="30"/>
    </location>
</feature>
<sequence>MRPIGKVRSPLVVILLTIVTLGIYGLYWHYEMFKETNEFDNEGVSGVVGLLLTIICGIVTIFLLPWQVGETRKRAGLTEGVNAIYGLLVLIPIVGGIIWIVLVQKAANELWESQGAVAA</sequence>
<dbReference type="EMBL" id="CAEZUO010000027">
    <property type="protein sequence ID" value="CAB4603179.1"/>
    <property type="molecule type" value="Genomic_DNA"/>
</dbReference>
<gene>
    <name evidence="3" type="ORF">UFOPK1827_00770</name>
    <name evidence="4" type="ORF">UFOPK2000_01082</name>
    <name evidence="5" type="ORF">UFOPK3708_01609</name>
</gene>
<feature type="transmembrane region" description="Helical" evidence="1">
    <location>
        <begin position="80"/>
        <end position="102"/>
    </location>
</feature>
<evidence type="ECO:0000313" key="4">
    <source>
        <dbReference type="EMBL" id="CAB4636905.1"/>
    </source>
</evidence>
<dbReference type="Pfam" id="PF14018">
    <property type="entry name" value="DUF4234"/>
    <property type="match status" value="1"/>
</dbReference>
<evidence type="ECO:0000313" key="3">
    <source>
        <dbReference type="EMBL" id="CAB4603179.1"/>
    </source>
</evidence>
<evidence type="ECO:0000259" key="2">
    <source>
        <dbReference type="Pfam" id="PF14018"/>
    </source>
</evidence>
<dbReference type="InterPro" id="IPR025328">
    <property type="entry name" value="DUF4234"/>
</dbReference>